<proteinExistence type="predicted"/>
<dbReference type="EMBL" id="CVRI01000012">
    <property type="protein sequence ID" value="CRK89432.1"/>
    <property type="molecule type" value="Genomic_DNA"/>
</dbReference>
<evidence type="ECO:0000313" key="1">
    <source>
        <dbReference type="EMBL" id="CRK89432.1"/>
    </source>
</evidence>
<reference evidence="1 2" key="1">
    <citation type="submission" date="2015-04" db="EMBL/GenBank/DDBJ databases">
        <authorList>
            <person name="Syromyatnikov M.Y."/>
            <person name="Popov V.N."/>
        </authorList>
    </citation>
    <scope>NUCLEOTIDE SEQUENCE [LARGE SCALE GENOMIC DNA]</scope>
</reference>
<name>A0A1J1HN01_9DIPT</name>
<dbReference type="AlphaFoldDB" id="A0A1J1HN01"/>
<gene>
    <name evidence="1" type="ORF">CLUMA_CG003181</name>
</gene>
<dbReference type="Proteomes" id="UP000183832">
    <property type="component" value="Unassembled WGS sequence"/>
</dbReference>
<organism evidence="1 2">
    <name type="scientific">Clunio marinus</name>
    <dbReference type="NCBI Taxonomy" id="568069"/>
    <lineage>
        <taxon>Eukaryota</taxon>
        <taxon>Metazoa</taxon>
        <taxon>Ecdysozoa</taxon>
        <taxon>Arthropoda</taxon>
        <taxon>Hexapoda</taxon>
        <taxon>Insecta</taxon>
        <taxon>Pterygota</taxon>
        <taxon>Neoptera</taxon>
        <taxon>Endopterygota</taxon>
        <taxon>Diptera</taxon>
        <taxon>Nematocera</taxon>
        <taxon>Chironomoidea</taxon>
        <taxon>Chironomidae</taxon>
        <taxon>Clunio</taxon>
    </lineage>
</organism>
<protein>
    <submittedName>
        <fullName evidence="1">CLUMA_CG003181, isoform A</fullName>
    </submittedName>
</protein>
<keyword evidence="2" id="KW-1185">Reference proteome</keyword>
<accession>A0A1J1HN01</accession>
<evidence type="ECO:0000313" key="2">
    <source>
        <dbReference type="Proteomes" id="UP000183832"/>
    </source>
</evidence>
<sequence length="89" mass="10132">MPFASHSFGDGVLSLHSYSTNTLVSSVVNFPQNFTASALFWESRCFGKHPYITHPRKAIKLQLLLEFRKYFFNVGCIASFPQLWGLKTT</sequence>